<evidence type="ECO:0000256" key="5">
    <source>
        <dbReference type="ARBA" id="ARBA00022679"/>
    </source>
</evidence>
<dbReference type="STRING" id="10195.A0A3M7S7N7"/>
<keyword evidence="11" id="KW-0325">Glycoprotein</keyword>
<dbReference type="PANTHER" id="PTHR48438">
    <property type="entry name" value="ALPHA-(1,3)-FUCOSYLTRANSFERASE C-RELATED"/>
    <property type="match status" value="1"/>
</dbReference>
<dbReference type="AlphaFoldDB" id="A0A3M7S7N7"/>
<dbReference type="EC" id="2.4.1.-" evidence="12"/>
<evidence type="ECO:0000256" key="2">
    <source>
        <dbReference type="ARBA" id="ARBA00004922"/>
    </source>
</evidence>
<feature type="transmembrane region" description="Helical" evidence="12">
    <location>
        <begin position="7"/>
        <end position="26"/>
    </location>
</feature>
<evidence type="ECO:0000256" key="7">
    <source>
        <dbReference type="ARBA" id="ARBA00022968"/>
    </source>
</evidence>
<dbReference type="Pfam" id="PF00852">
    <property type="entry name" value="Glyco_transf_10"/>
    <property type="match status" value="1"/>
</dbReference>
<dbReference type="Gene3D" id="3.40.50.11660">
    <property type="entry name" value="Glycosyl transferase family 10, C-terminal domain"/>
    <property type="match status" value="1"/>
</dbReference>
<reference evidence="15 16" key="1">
    <citation type="journal article" date="2018" name="Sci. Rep.">
        <title>Genomic signatures of local adaptation to the degree of environmental predictability in rotifers.</title>
        <authorList>
            <person name="Franch-Gras L."/>
            <person name="Hahn C."/>
            <person name="Garcia-Roger E.M."/>
            <person name="Carmona M.J."/>
            <person name="Serra M."/>
            <person name="Gomez A."/>
        </authorList>
    </citation>
    <scope>NUCLEOTIDE SEQUENCE [LARGE SCALE GENOMIC DNA]</scope>
    <source>
        <strain evidence="15">HYR1</strain>
    </source>
</reference>
<dbReference type="Pfam" id="PF17039">
    <property type="entry name" value="Glyco_tran_10_N"/>
    <property type="match status" value="1"/>
</dbReference>
<evidence type="ECO:0000256" key="11">
    <source>
        <dbReference type="ARBA" id="ARBA00023180"/>
    </source>
</evidence>
<evidence type="ECO:0000256" key="4">
    <source>
        <dbReference type="ARBA" id="ARBA00022676"/>
    </source>
</evidence>
<keyword evidence="4 12" id="KW-0328">Glycosyltransferase</keyword>
<evidence type="ECO:0000256" key="3">
    <source>
        <dbReference type="ARBA" id="ARBA00008919"/>
    </source>
</evidence>
<dbReference type="UniPathway" id="UPA00378"/>
<evidence type="ECO:0000256" key="6">
    <source>
        <dbReference type="ARBA" id="ARBA00022692"/>
    </source>
</evidence>
<dbReference type="InterPro" id="IPR055270">
    <property type="entry name" value="Glyco_tran_10_C"/>
</dbReference>
<comment type="caution">
    <text evidence="15">The sequence shown here is derived from an EMBL/GenBank/DDBJ whole genome shotgun (WGS) entry which is preliminary data.</text>
</comment>
<dbReference type="InterPro" id="IPR038577">
    <property type="entry name" value="GT10-like_C_sf"/>
</dbReference>
<dbReference type="InterPro" id="IPR031481">
    <property type="entry name" value="Glyco_tran_10_N"/>
</dbReference>
<evidence type="ECO:0000259" key="13">
    <source>
        <dbReference type="Pfam" id="PF00852"/>
    </source>
</evidence>
<evidence type="ECO:0000313" key="15">
    <source>
        <dbReference type="EMBL" id="RNA31580.1"/>
    </source>
</evidence>
<dbReference type="OrthoDB" id="427096at2759"/>
<comment type="subcellular location">
    <subcellularLocation>
        <location evidence="1">Golgi apparatus membrane</location>
        <topology evidence="1">Single-pass type II membrane protein</topology>
    </subcellularLocation>
    <subcellularLocation>
        <location evidence="12">Golgi apparatus</location>
        <location evidence="12">Golgi stack membrane</location>
        <topology evidence="12">Single-pass type II membrane protein</topology>
    </subcellularLocation>
</comment>
<proteinExistence type="inferred from homology"/>
<keyword evidence="5 12" id="KW-0808">Transferase</keyword>
<organism evidence="15 16">
    <name type="scientific">Brachionus plicatilis</name>
    <name type="common">Marine rotifer</name>
    <name type="synonym">Brachionus muelleri</name>
    <dbReference type="NCBI Taxonomy" id="10195"/>
    <lineage>
        <taxon>Eukaryota</taxon>
        <taxon>Metazoa</taxon>
        <taxon>Spiralia</taxon>
        <taxon>Gnathifera</taxon>
        <taxon>Rotifera</taxon>
        <taxon>Eurotatoria</taxon>
        <taxon>Monogononta</taxon>
        <taxon>Pseudotrocha</taxon>
        <taxon>Ploima</taxon>
        <taxon>Brachionidae</taxon>
        <taxon>Brachionus</taxon>
    </lineage>
</organism>
<dbReference type="GO" id="GO:0032580">
    <property type="term" value="C:Golgi cisterna membrane"/>
    <property type="evidence" value="ECO:0007669"/>
    <property type="project" value="UniProtKB-SubCell"/>
</dbReference>
<feature type="domain" description="Fucosyltransferase C-terminal" evidence="13">
    <location>
        <begin position="214"/>
        <end position="381"/>
    </location>
</feature>
<comment type="similarity">
    <text evidence="3 12">Belongs to the glycosyltransferase 10 family.</text>
</comment>
<keyword evidence="8 12" id="KW-1133">Transmembrane helix</keyword>
<keyword evidence="16" id="KW-1185">Reference proteome</keyword>
<evidence type="ECO:0000256" key="9">
    <source>
        <dbReference type="ARBA" id="ARBA00023034"/>
    </source>
</evidence>
<dbReference type="GO" id="GO:0000139">
    <property type="term" value="C:Golgi membrane"/>
    <property type="evidence" value="ECO:0007669"/>
    <property type="project" value="UniProtKB-SubCell"/>
</dbReference>
<sequence length="418" mass="48957">MDFRNNYFKIILIIISSLFLVYFIPYEIYSPYKIAKLHTQQCEPFNYSAKNFHVTLDGVRYPQSIPLNLNKTINFECLNSNIRVPKILFWTPFFGDTKFAFGLGLKQPFIDNDCPVHNCETLNDKSRVNEADLVIVHMRDRITTFPANRAKNQRWVFTIFESPMHSADFTKYNNLFNFTSTYRLDSDFPRLTGSYQKFVWGKNESFDENRDFSKEKTHFAAAVVGNCGGKSARLEYIKRLQKFMPVNVLGKCGTGCTDFFKNTQNSQCKELIAKSHKFYFSFENSICNGYISEKFFTILRYDIVPVVLGGGNYSYFIPKSGFINVLDYSGPRELADYLLYLDKNKTAYNSYFKWKKYALFKDRLVFSNFCDMCIQLNLENYVPVWHNNWSNIGAYWGKKENCKIPKFTNNETFHLDGF</sequence>
<gene>
    <name evidence="15" type="ORF">BpHYR1_017166</name>
</gene>
<keyword evidence="6 12" id="KW-0812">Transmembrane</keyword>
<evidence type="ECO:0000256" key="10">
    <source>
        <dbReference type="ARBA" id="ARBA00023136"/>
    </source>
</evidence>
<comment type="pathway">
    <text evidence="2">Protein modification; protein glycosylation.</text>
</comment>
<evidence type="ECO:0000256" key="8">
    <source>
        <dbReference type="ARBA" id="ARBA00022989"/>
    </source>
</evidence>
<keyword evidence="10 12" id="KW-0472">Membrane</keyword>
<evidence type="ECO:0000256" key="12">
    <source>
        <dbReference type="RuleBase" id="RU003832"/>
    </source>
</evidence>
<dbReference type="EMBL" id="REGN01001922">
    <property type="protein sequence ID" value="RNA31580.1"/>
    <property type="molecule type" value="Genomic_DNA"/>
</dbReference>
<dbReference type="SUPFAM" id="SSF53756">
    <property type="entry name" value="UDP-Glycosyltransferase/glycogen phosphorylase"/>
    <property type="match status" value="1"/>
</dbReference>
<keyword evidence="7" id="KW-0735">Signal-anchor</keyword>
<dbReference type="FunFam" id="3.40.50.11660:FF:000004">
    <property type="entry name" value="Glycoprotein 3-alpha-L-fucosyltransferase A"/>
    <property type="match status" value="1"/>
</dbReference>
<evidence type="ECO:0000256" key="1">
    <source>
        <dbReference type="ARBA" id="ARBA00004323"/>
    </source>
</evidence>
<dbReference type="GO" id="GO:0008417">
    <property type="term" value="F:fucosyltransferase activity"/>
    <property type="evidence" value="ECO:0007669"/>
    <property type="project" value="InterPro"/>
</dbReference>
<evidence type="ECO:0000313" key="16">
    <source>
        <dbReference type="Proteomes" id="UP000276133"/>
    </source>
</evidence>
<dbReference type="PANTHER" id="PTHR48438:SF1">
    <property type="entry name" value="ALPHA-(1,3)-FUCOSYLTRANSFERASE C-RELATED"/>
    <property type="match status" value="1"/>
</dbReference>
<evidence type="ECO:0000259" key="14">
    <source>
        <dbReference type="Pfam" id="PF17039"/>
    </source>
</evidence>
<protein>
    <recommendedName>
        <fullName evidence="12">Fucosyltransferase</fullName>
        <ecNumber evidence="12">2.4.1.-</ecNumber>
    </recommendedName>
</protein>
<dbReference type="Proteomes" id="UP000276133">
    <property type="component" value="Unassembled WGS sequence"/>
</dbReference>
<keyword evidence="9 12" id="KW-0333">Golgi apparatus</keyword>
<feature type="domain" description="Fucosyltransferase N-terminal" evidence="14">
    <location>
        <begin position="85"/>
        <end position="189"/>
    </location>
</feature>
<dbReference type="InterPro" id="IPR001503">
    <property type="entry name" value="Glyco_trans_10"/>
</dbReference>
<name>A0A3M7S7N7_BRAPC</name>
<accession>A0A3M7S7N7</accession>